<name>A0A0R2IQQ3_9LACO</name>
<evidence type="ECO:0000259" key="7">
    <source>
        <dbReference type="PROSITE" id="PS50847"/>
    </source>
</evidence>
<dbReference type="Proteomes" id="UP000051568">
    <property type="component" value="Unassembled WGS sequence"/>
</dbReference>
<dbReference type="RefSeq" id="WP_057750002.1">
    <property type="nucleotide sequence ID" value="NZ_BJVH01000004.1"/>
</dbReference>
<feature type="compositionally biased region" description="Low complexity" evidence="5">
    <location>
        <begin position="413"/>
        <end position="426"/>
    </location>
</feature>
<evidence type="ECO:0000256" key="2">
    <source>
        <dbReference type="ARBA" id="ARBA00022525"/>
    </source>
</evidence>
<protein>
    <recommendedName>
        <fullName evidence="7">Gram-positive cocci surface proteins LPxTG domain-containing protein</fullName>
    </recommendedName>
</protein>
<evidence type="ECO:0000313" key="9">
    <source>
        <dbReference type="Proteomes" id="UP000051568"/>
    </source>
</evidence>
<comment type="caution">
    <text evidence="8">The sequence shown here is derived from an EMBL/GenBank/DDBJ whole genome shotgun (WGS) entry which is preliminary data.</text>
</comment>
<feature type="transmembrane region" description="Helical" evidence="6">
    <location>
        <begin position="438"/>
        <end position="458"/>
    </location>
</feature>
<evidence type="ECO:0000313" key="8">
    <source>
        <dbReference type="EMBL" id="KRN67070.1"/>
    </source>
</evidence>
<organism evidence="8 9">
    <name type="scientific">Pediococcus cellicola</name>
    <dbReference type="NCBI Taxonomy" id="319652"/>
    <lineage>
        <taxon>Bacteria</taxon>
        <taxon>Bacillati</taxon>
        <taxon>Bacillota</taxon>
        <taxon>Bacilli</taxon>
        <taxon>Lactobacillales</taxon>
        <taxon>Lactobacillaceae</taxon>
        <taxon>Pediococcus</taxon>
    </lineage>
</organism>
<feature type="transmembrane region" description="Helical" evidence="6">
    <location>
        <begin position="21"/>
        <end position="43"/>
    </location>
</feature>
<sequence>MSRKNVPDHEKKIFYYNSGKRWLSVFVVAGVVGIAGVAIPSGYHTQSVHAETTTQVVKETNAQEKVDQQQVTFKVASVSVKDTNKVFDSATITAKVGDTVNFADYINTNVPGYKTFSNVTQTVKASWADGTVYLLYQPQPQTITIKFVDATTHEALKAPVEITGKETDSIVDLTQEGIETNISGYKLGSSLDTQWVVRGDQNVIELLYVRDTAKVNVHFVSGSNPNKELKPSQQIEATVGDRVDFNTLLDLKVLGYRLMSSGKYTVQSGAVQDVYLLYMGEARDIKVHYIDAKTRQELKPSSILRNEEVGAIVDLTKQGLDTQIAGYDLQNSLESAYVVKIEGNDVYLEYVAKKAPTQPGQTPTVPDKKPGESAKPNKPTQPGKDQTQVGNQQTVTKTPVNSMTGTKGTSNVKATDATTKATGKSAQGALPQTNEAGIAAYGTLAGMLLFATLSLLGIKRKKN</sequence>
<keyword evidence="1" id="KW-0134">Cell wall</keyword>
<dbReference type="STRING" id="319652.IV80_GL001162"/>
<keyword evidence="9" id="KW-1185">Reference proteome</keyword>
<reference evidence="8 9" key="1">
    <citation type="journal article" date="2015" name="Genome Announc.">
        <title>Expanding the biotechnology potential of lactobacilli through comparative genomics of 213 strains and associated genera.</title>
        <authorList>
            <person name="Sun Z."/>
            <person name="Harris H.M."/>
            <person name="McCann A."/>
            <person name="Guo C."/>
            <person name="Argimon S."/>
            <person name="Zhang W."/>
            <person name="Yang X."/>
            <person name="Jeffery I.B."/>
            <person name="Cooney J.C."/>
            <person name="Kagawa T.F."/>
            <person name="Liu W."/>
            <person name="Song Y."/>
            <person name="Salvetti E."/>
            <person name="Wrobel A."/>
            <person name="Rasinkangas P."/>
            <person name="Parkhill J."/>
            <person name="Rea M.C."/>
            <person name="O'Sullivan O."/>
            <person name="Ritari J."/>
            <person name="Douillard F.P."/>
            <person name="Paul Ross R."/>
            <person name="Yang R."/>
            <person name="Briner A.E."/>
            <person name="Felis G.E."/>
            <person name="de Vos W.M."/>
            <person name="Barrangou R."/>
            <person name="Klaenhammer T.R."/>
            <person name="Caufield P.W."/>
            <person name="Cui Y."/>
            <person name="Zhang H."/>
            <person name="O'Toole P.W."/>
        </authorList>
    </citation>
    <scope>NUCLEOTIDE SEQUENCE [LARGE SCALE GENOMIC DNA]</scope>
    <source>
        <strain evidence="8 9">DSM 17757</strain>
    </source>
</reference>
<evidence type="ECO:0000256" key="6">
    <source>
        <dbReference type="SAM" id="Phobius"/>
    </source>
</evidence>
<evidence type="ECO:0000256" key="3">
    <source>
        <dbReference type="ARBA" id="ARBA00022729"/>
    </source>
</evidence>
<feature type="domain" description="Gram-positive cocci surface proteins LPxTG" evidence="7">
    <location>
        <begin position="430"/>
        <end position="463"/>
    </location>
</feature>
<keyword evidence="6" id="KW-0472">Membrane</keyword>
<evidence type="ECO:0000256" key="1">
    <source>
        <dbReference type="ARBA" id="ARBA00022512"/>
    </source>
</evidence>
<feature type="compositionally biased region" description="Polar residues" evidence="5">
    <location>
        <begin position="378"/>
        <end position="412"/>
    </location>
</feature>
<dbReference type="EMBL" id="JQBR01000003">
    <property type="protein sequence ID" value="KRN67070.1"/>
    <property type="molecule type" value="Genomic_DNA"/>
</dbReference>
<feature type="region of interest" description="Disordered" evidence="5">
    <location>
        <begin position="356"/>
        <end position="427"/>
    </location>
</feature>
<evidence type="ECO:0000256" key="5">
    <source>
        <dbReference type="SAM" id="MobiDB-lite"/>
    </source>
</evidence>
<proteinExistence type="predicted"/>
<keyword evidence="6" id="KW-1133">Transmembrane helix</keyword>
<keyword evidence="4" id="KW-0572">Peptidoglycan-anchor</keyword>
<keyword evidence="3" id="KW-0732">Signal</keyword>
<dbReference type="AlphaFoldDB" id="A0A0R2IQQ3"/>
<dbReference type="NCBIfam" id="TIGR01167">
    <property type="entry name" value="LPXTG_anchor"/>
    <property type="match status" value="1"/>
</dbReference>
<dbReference type="InterPro" id="IPR019931">
    <property type="entry name" value="LPXTG_anchor"/>
</dbReference>
<keyword evidence="6" id="KW-0812">Transmembrane</keyword>
<keyword evidence="2" id="KW-0964">Secreted</keyword>
<dbReference type="PATRIC" id="fig|319652.3.peg.1174"/>
<dbReference type="PROSITE" id="PS50847">
    <property type="entry name" value="GRAM_POS_ANCHORING"/>
    <property type="match status" value="1"/>
</dbReference>
<accession>A0A0R2IQQ3</accession>
<gene>
    <name evidence="8" type="ORF">IV80_GL001162</name>
</gene>
<evidence type="ECO:0000256" key="4">
    <source>
        <dbReference type="ARBA" id="ARBA00023088"/>
    </source>
</evidence>